<dbReference type="Pfam" id="PF10453">
    <property type="entry name" value="NUFIP1"/>
    <property type="match status" value="1"/>
</dbReference>
<proteinExistence type="predicted"/>
<keyword evidence="9" id="KW-1185">Reference proteome</keyword>
<dbReference type="Proteomes" id="UP001642484">
    <property type="component" value="Unassembled WGS sequence"/>
</dbReference>
<evidence type="ECO:0000259" key="7">
    <source>
        <dbReference type="PROSITE" id="PS50103"/>
    </source>
</evidence>
<evidence type="ECO:0000313" key="8">
    <source>
        <dbReference type="EMBL" id="CAK9022178.1"/>
    </source>
</evidence>
<feature type="region of interest" description="Disordered" evidence="6">
    <location>
        <begin position="254"/>
        <end position="273"/>
    </location>
</feature>
<evidence type="ECO:0000256" key="5">
    <source>
        <dbReference type="PROSITE-ProRule" id="PRU00723"/>
    </source>
</evidence>
<sequence length="740" mass="83424">MFWCYSICRIGAMTIDRIASRLVGHNALNRKFSGSARRSIMELRAHQFESGDESGNGLLSRQELVDCLKGLEGIEEVMHKGHPVSEEDLHELALKLDQLSGRETGQVNLFSFLEAFVVERPPGQEFDAAEEFMCEHILSFLCTATGMLFVVAATRRFVGAVGRWHEFVLPLTGQVGDYQLRLPFAAEEALGEEDGTFSYFELEFHSYRKRRMVRLTLRAWLFSLPAKCQKCVSGHRISPLSTLDRVRDFLDRAGFEGPEELPRPPPPPKPVWHEYEEDDYDYDYYQTWDEDEEDERYFTEREGRFELFSHSSDDEDNQSQVSYLPPPPMPGDFALPPPPPAVPKGPEFVMAVHRLKHVKAADGSSVTDSPEELAAWKAMRKANFPSKGNLQRKAEMEEKRRLSGALPDPPKVSMLEKLLRRTHGVERSGKGFGYKGCGKKGKFKGKGKEWKGKDGKGKEWKGKDGKGKGKFSGKKGKGKNRWTLDHDGDQERHHNHPTYAVPLPSVVANCVPLEAPFGIQHHVNVAPTQQFKWGLCRFFERGFCFHGENCQYEHSGASAQQVISSTAWWALPSSLANRAGRPGEGPAGGVFGSLRSRQLRPTRVEPYVVRDPRERRDGLLRRLLQPDVERYYSAILQCVRYIVSTDFLRLERPHIEGQPEVQPQPPVLNSNIAILHSNHSCCKSFTSAFSGIEVIEASAPHLSIPAVGPCVLLGVHFLQKDIVKQELRSKGNVPMVPIRT</sequence>
<dbReference type="PROSITE" id="PS50103">
    <property type="entry name" value="ZF_C3H1"/>
    <property type="match status" value="1"/>
</dbReference>
<dbReference type="SMART" id="SM00356">
    <property type="entry name" value="ZnF_C3H1"/>
    <property type="match status" value="1"/>
</dbReference>
<evidence type="ECO:0000256" key="3">
    <source>
        <dbReference type="ARBA" id="ARBA00022833"/>
    </source>
</evidence>
<feature type="compositionally biased region" description="Basic residues" evidence="6">
    <location>
        <begin position="468"/>
        <end position="480"/>
    </location>
</feature>
<comment type="caution">
    <text evidence="8">The sequence shown here is derived from an EMBL/GenBank/DDBJ whole genome shotgun (WGS) entry which is preliminary data.</text>
</comment>
<keyword evidence="3 5" id="KW-0862">Zinc</keyword>
<dbReference type="InterPro" id="IPR011992">
    <property type="entry name" value="EF-hand-dom_pair"/>
</dbReference>
<dbReference type="InterPro" id="IPR018247">
    <property type="entry name" value="EF_Hand_1_Ca_BS"/>
</dbReference>
<name>A0ABP0K676_9DINO</name>
<organism evidence="8 9">
    <name type="scientific">Durusdinium trenchii</name>
    <dbReference type="NCBI Taxonomy" id="1381693"/>
    <lineage>
        <taxon>Eukaryota</taxon>
        <taxon>Sar</taxon>
        <taxon>Alveolata</taxon>
        <taxon>Dinophyceae</taxon>
        <taxon>Suessiales</taxon>
        <taxon>Symbiodiniaceae</taxon>
        <taxon>Durusdinium</taxon>
    </lineage>
</organism>
<gene>
    <name evidence="8" type="ORF">CCMP2556_LOCUS14719</name>
</gene>
<evidence type="ECO:0000313" key="9">
    <source>
        <dbReference type="Proteomes" id="UP001642484"/>
    </source>
</evidence>
<dbReference type="SUPFAM" id="SSF90229">
    <property type="entry name" value="CCCH zinc finger"/>
    <property type="match status" value="1"/>
</dbReference>
<feature type="zinc finger region" description="C3H1-type" evidence="5">
    <location>
        <begin position="530"/>
        <end position="557"/>
    </location>
</feature>
<dbReference type="InterPro" id="IPR019496">
    <property type="entry name" value="NUFIP1_cons_dom"/>
</dbReference>
<feature type="region of interest" description="Disordered" evidence="6">
    <location>
        <begin position="441"/>
        <end position="482"/>
    </location>
</feature>
<dbReference type="PROSITE" id="PS00018">
    <property type="entry name" value="EF_HAND_1"/>
    <property type="match status" value="1"/>
</dbReference>
<feature type="region of interest" description="Disordered" evidence="6">
    <location>
        <begin position="309"/>
        <end position="341"/>
    </location>
</feature>
<reference evidence="8 9" key="1">
    <citation type="submission" date="2024-02" db="EMBL/GenBank/DDBJ databases">
        <authorList>
            <person name="Chen Y."/>
            <person name="Shah S."/>
            <person name="Dougan E. K."/>
            <person name="Thang M."/>
            <person name="Chan C."/>
        </authorList>
    </citation>
    <scope>NUCLEOTIDE SEQUENCE [LARGE SCALE GENOMIC DNA]</scope>
</reference>
<evidence type="ECO:0000256" key="2">
    <source>
        <dbReference type="ARBA" id="ARBA00022771"/>
    </source>
</evidence>
<dbReference type="EMBL" id="CAXAMN010007624">
    <property type="protein sequence ID" value="CAK9022178.1"/>
    <property type="molecule type" value="Genomic_DNA"/>
</dbReference>
<dbReference type="InterPro" id="IPR036855">
    <property type="entry name" value="Znf_CCCH_sf"/>
</dbReference>
<feature type="domain" description="C3H1-type" evidence="7">
    <location>
        <begin position="530"/>
        <end position="557"/>
    </location>
</feature>
<dbReference type="InterPro" id="IPR000571">
    <property type="entry name" value="Znf_CCCH"/>
</dbReference>
<feature type="compositionally biased region" description="Basic and acidic residues" evidence="6">
    <location>
        <begin position="446"/>
        <end position="467"/>
    </location>
</feature>
<evidence type="ECO:0000256" key="6">
    <source>
        <dbReference type="SAM" id="MobiDB-lite"/>
    </source>
</evidence>
<keyword evidence="2 5" id="KW-0863">Zinc-finger</keyword>
<feature type="compositionally biased region" description="Pro residues" evidence="6">
    <location>
        <begin position="324"/>
        <end position="341"/>
    </location>
</feature>
<protein>
    <recommendedName>
        <fullName evidence="7">C3H1-type domain-containing protein</fullName>
    </recommendedName>
</protein>
<dbReference type="SUPFAM" id="SSF47473">
    <property type="entry name" value="EF-hand"/>
    <property type="match status" value="1"/>
</dbReference>
<accession>A0ABP0K676</accession>
<keyword evidence="4" id="KW-0106">Calcium</keyword>
<evidence type="ECO:0000256" key="1">
    <source>
        <dbReference type="ARBA" id="ARBA00022723"/>
    </source>
</evidence>
<keyword evidence="1 5" id="KW-0479">Metal-binding</keyword>
<evidence type="ECO:0000256" key="4">
    <source>
        <dbReference type="ARBA" id="ARBA00022837"/>
    </source>
</evidence>